<protein>
    <submittedName>
        <fullName evidence="1">Uncharacterized protein</fullName>
    </submittedName>
</protein>
<proteinExistence type="predicted"/>
<dbReference type="EMBL" id="ML178834">
    <property type="protein sequence ID" value="TFK99396.1"/>
    <property type="molecule type" value="Genomic_DNA"/>
</dbReference>
<keyword evidence="2" id="KW-1185">Reference proteome</keyword>
<accession>A0A5C3QCX9</accession>
<name>A0A5C3QCX9_9AGAR</name>
<dbReference type="Proteomes" id="UP000305067">
    <property type="component" value="Unassembled WGS sequence"/>
</dbReference>
<evidence type="ECO:0000313" key="2">
    <source>
        <dbReference type="Proteomes" id="UP000305067"/>
    </source>
</evidence>
<sequence>MVNRCGVQALPISCAQLWARVEHTHDGDDPDEEEYGMTRTVYERLAYAAEAARLALQLDRAGDKPITLTLDEYRHSQGYSGRSCCNLGIQALNRHAPKIQELQLALSKFANRSIKGLALQSLHFDGLARLRIRNVGDDWTDHNSFVNAPPSNI</sequence>
<gene>
    <name evidence="1" type="ORF">BDV98DRAFT_180453</name>
</gene>
<dbReference type="AlphaFoldDB" id="A0A5C3QCX9"/>
<reference evidence="1 2" key="1">
    <citation type="journal article" date="2019" name="Nat. Ecol. Evol.">
        <title>Megaphylogeny resolves global patterns of mushroom evolution.</title>
        <authorList>
            <person name="Varga T."/>
            <person name="Krizsan K."/>
            <person name="Foldi C."/>
            <person name="Dima B."/>
            <person name="Sanchez-Garcia M."/>
            <person name="Sanchez-Ramirez S."/>
            <person name="Szollosi G.J."/>
            <person name="Szarkandi J.G."/>
            <person name="Papp V."/>
            <person name="Albert L."/>
            <person name="Andreopoulos W."/>
            <person name="Angelini C."/>
            <person name="Antonin V."/>
            <person name="Barry K.W."/>
            <person name="Bougher N.L."/>
            <person name="Buchanan P."/>
            <person name="Buyck B."/>
            <person name="Bense V."/>
            <person name="Catcheside P."/>
            <person name="Chovatia M."/>
            <person name="Cooper J."/>
            <person name="Damon W."/>
            <person name="Desjardin D."/>
            <person name="Finy P."/>
            <person name="Geml J."/>
            <person name="Haridas S."/>
            <person name="Hughes K."/>
            <person name="Justo A."/>
            <person name="Karasinski D."/>
            <person name="Kautmanova I."/>
            <person name="Kiss B."/>
            <person name="Kocsube S."/>
            <person name="Kotiranta H."/>
            <person name="LaButti K.M."/>
            <person name="Lechner B.E."/>
            <person name="Liimatainen K."/>
            <person name="Lipzen A."/>
            <person name="Lukacs Z."/>
            <person name="Mihaltcheva S."/>
            <person name="Morgado L.N."/>
            <person name="Niskanen T."/>
            <person name="Noordeloos M.E."/>
            <person name="Ohm R.A."/>
            <person name="Ortiz-Santana B."/>
            <person name="Ovrebo C."/>
            <person name="Racz N."/>
            <person name="Riley R."/>
            <person name="Savchenko A."/>
            <person name="Shiryaev A."/>
            <person name="Soop K."/>
            <person name="Spirin V."/>
            <person name="Szebenyi C."/>
            <person name="Tomsovsky M."/>
            <person name="Tulloss R.E."/>
            <person name="Uehling J."/>
            <person name="Grigoriev I.V."/>
            <person name="Vagvolgyi C."/>
            <person name="Papp T."/>
            <person name="Martin F.M."/>
            <person name="Miettinen O."/>
            <person name="Hibbett D.S."/>
            <person name="Nagy L.G."/>
        </authorList>
    </citation>
    <scope>NUCLEOTIDE SEQUENCE [LARGE SCALE GENOMIC DNA]</scope>
    <source>
        <strain evidence="1 2">CBS 309.79</strain>
    </source>
</reference>
<organism evidence="1 2">
    <name type="scientific">Pterulicium gracile</name>
    <dbReference type="NCBI Taxonomy" id="1884261"/>
    <lineage>
        <taxon>Eukaryota</taxon>
        <taxon>Fungi</taxon>
        <taxon>Dikarya</taxon>
        <taxon>Basidiomycota</taxon>
        <taxon>Agaricomycotina</taxon>
        <taxon>Agaricomycetes</taxon>
        <taxon>Agaricomycetidae</taxon>
        <taxon>Agaricales</taxon>
        <taxon>Pleurotineae</taxon>
        <taxon>Pterulaceae</taxon>
        <taxon>Pterulicium</taxon>
    </lineage>
</organism>
<evidence type="ECO:0000313" key="1">
    <source>
        <dbReference type="EMBL" id="TFK99396.1"/>
    </source>
</evidence>